<dbReference type="Pfam" id="PF08592">
    <property type="entry name" value="Anthrone_oxy"/>
    <property type="match status" value="1"/>
</dbReference>
<dbReference type="InterPro" id="IPR013901">
    <property type="entry name" value="Anthrone_oxy"/>
</dbReference>
<gene>
    <name evidence="2" type="ORF">D8S82_28050</name>
</gene>
<keyword evidence="1" id="KW-0812">Transmembrane</keyword>
<feature type="transmembrane region" description="Helical" evidence="1">
    <location>
        <begin position="160"/>
        <end position="180"/>
    </location>
</feature>
<feature type="transmembrane region" description="Helical" evidence="1">
    <location>
        <begin position="106"/>
        <end position="126"/>
    </location>
</feature>
<keyword evidence="1" id="KW-0472">Membrane</keyword>
<reference evidence="2 3" key="1">
    <citation type="submission" date="2018-10" db="EMBL/GenBank/DDBJ databases">
        <title>Draft genome of Mycobacterium hodleri strain B.</title>
        <authorList>
            <person name="Amande T.J."/>
            <person name="Mcgenity T.J."/>
        </authorList>
    </citation>
    <scope>NUCLEOTIDE SEQUENCE [LARGE SCALE GENOMIC DNA]</scope>
    <source>
        <strain evidence="2 3">B</strain>
    </source>
</reference>
<evidence type="ECO:0000313" key="2">
    <source>
        <dbReference type="EMBL" id="TQR83193.1"/>
    </source>
</evidence>
<feature type="transmembrane region" description="Helical" evidence="1">
    <location>
        <begin position="25"/>
        <end position="46"/>
    </location>
</feature>
<keyword evidence="3" id="KW-1185">Reference proteome</keyword>
<dbReference type="EMBL" id="VIFX01000049">
    <property type="protein sequence ID" value="TQR83193.1"/>
    <property type="molecule type" value="Genomic_DNA"/>
</dbReference>
<evidence type="ECO:0000256" key="1">
    <source>
        <dbReference type="SAM" id="Phobius"/>
    </source>
</evidence>
<protein>
    <submittedName>
        <fullName evidence="2">DUF1772 domain-containing protein</fullName>
    </submittedName>
</protein>
<dbReference type="Proteomes" id="UP000315759">
    <property type="component" value="Unassembled WGS sequence"/>
</dbReference>
<comment type="caution">
    <text evidence="2">The sequence shown here is derived from an EMBL/GenBank/DDBJ whole genome shotgun (WGS) entry which is preliminary data.</text>
</comment>
<name>A0A544VT77_9MYCO</name>
<keyword evidence="1" id="KW-1133">Transmembrane helix</keyword>
<proteinExistence type="predicted"/>
<feature type="transmembrane region" description="Helical" evidence="1">
    <location>
        <begin position="77"/>
        <end position="99"/>
    </location>
</feature>
<dbReference type="AlphaFoldDB" id="A0A544VT77"/>
<accession>A0A544VT77</accession>
<sequence length="183" mass="18924">MHSGVLAMDRLGTDRLTELMSFSPYLIATAAAAVTSAVVGGIFYAFSTFVMSGLDRAQPVEAIAAMRGVNAEAQANVPFLVVFVGSAVLALGAGVAAAFRLSQPGAGYVLAGAVLALVAFVVTMAFNVPLNDHLDAVDSSGLSAADATREWRAYLGPWTAWNHVRTAAPLLGSVLMLVGLRGR</sequence>
<evidence type="ECO:0000313" key="3">
    <source>
        <dbReference type="Proteomes" id="UP000315759"/>
    </source>
</evidence>
<organism evidence="2 3">
    <name type="scientific">Mycolicibacterium hodleri</name>
    <dbReference type="NCBI Taxonomy" id="49897"/>
    <lineage>
        <taxon>Bacteria</taxon>
        <taxon>Bacillati</taxon>
        <taxon>Actinomycetota</taxon>
        <taxon>Actinomycetes</taxon>
        <taxon>Mycobacteriales</taxon>
        <taxon>Mycobacteriaceae</taxon>
        <taxon>Mycolicibacterium</taxon>
    </lineage>
</organism>